<proteinExistence type="predicted"/>
<dbReference type="WBParaSite" id="ASIM_0000201301-mRNA-1">
    <property type="protein sequence ID" value="ASIM_0000201301-mRNA-1"/>
    <property type="gene ID" value="ASIM_0000201301"/>
</dbReference>
<accession>A0A0M3J3A0</accession>
<dbReference type="AlphaFoldDB" id="A0A0M3J3A0"/>
<sequence length="54" mass="6340">LRFDPALMNDESLLSRSQFVEPSRWQFAESPLRYLTKRVSEQQLNSLLKGTWLG</sequence>
<reference evidence="1" key="1">
    <citation type="submission" date="2017-02" db="UniProtKB">
        <authorList>
            <consortium name="WormBaseParasite"/>
        </authorList>
    </citation>
    <scope>IDENTIFICATION</scope>
</reference>
<organism evidence="1">
    <name type="scientific">Anisakis simplex</name>
    <name type="common">Herring worm</name>
    <dbReference type="NCBI Taxonomy" id="6269"/>
    <lineage>
        <taxon>Eukaryota</taxon>
        <taxon>Metazoa</taxon>
        <taxon>Ecdysozoa</taxon>
        <taxon>Nematoda</taxon>
        <taxon>Chromadorea</taxon>
        <taxon>Rhabditida</taxon>
        <taxon>Spirurina</taxon>
        <taxon>Ascaridomorpha</taxon>
        <taxon>Ascaridoidea</taxon>
        <taxon>Anisakidae</taxon>
        <taxon>Anisakis</taxon>
        <taxon>Anisakis simplex complex</taxon>
    </lineage>
</organism>
<name>A0A0M3J3A0_ANISI</name>
<evidence type="ECO:0000313" key="1">
    <source>
        <dbReference type="WBParaSite" id="ASIM_0000201301-mRNA-1"/>
    </source>
</evidence>
<protein>
    <submittedName>
        <fullName evidence="1">IS4 family transposase</fullName>
    </submittedName>
</protein>